<comment type="caution">
    <text evidence="8">The sequence shown here is derived from an EMBL/GenBank/DDBJ whole genome shotgun (WGS) entry which is preliminary data.</text>
</comment>
<dbReference type="InterPro" id="IPR000571">
    <property type="entry name" value="Znf_CCCH"/>
</dbReference>
<dbReference type="SMART" id="SM00356">
    <property type="entry name" value="ZnF_C3H1"/>
    <property type="match status" value="2"/>
</dbReference>
<evidence type="ECO:0000256" key="1">
    <source>
        <dbReference type="ARBA" id="ARBA00022723"/>
    </source>
</evidence>
<dbReference type="Proteomes" id="UP001430953">
    <property type="component" value="Unassembled WGS sequence"/>
</dbReference>
<feature type="zinc finger region" description="C3H1-type" evidence="4">
    <location>
        <begin position="28"/>
        <end position="54"/>
    </location>
</feature>
<accession>A0AAW2F1S3</accession>
<gene>
    <name evidence="8" type="ORF">PUN28_015279</name>
</gene>
<organism evidence="8 9">
    <name type="scientific">Cardiocondyla obscurior</name>
    <dbReference type="NCBI Taxonomy" id="286306"/>
    <lineage>
        <taxon>Eukaryota</taxon>
        <taxon>Metazoa</taxon>
        <taxon>Ecdysozoa</taxon>
        <taxon>Arthropoda</taxon>
        <taxon>Hexapoda</taxon>
        <taxon>Insecta</taxon>
        <taxon>Pterygota</taxon>
        <taxon>Neoptera</taxon>
        <taxon>Endopterygota</taxon>
        <taxon>Hymenoptera</taxon>
        <taxon>Apocrita</taxon>
        <taxon>Aculeata</taxon>
        <taxon>Formicoidea</taxon>
        <taxon>Formicidae</taxon>
        <taxon>Myrmicinae</taxon>
        <taxon>Cardiocondyla</taxon>
    </lineage>
</organism>
<sequence length="184" mass="21534">MAYFGKQGTYLINYNLYCGMIITCYYILEKRQLCENFIKGRCNTNQCDLLHTYKYCFSYQNTTCHNSTCLYLHITSVEQARYERTGKASDRMRTEVGRTLQNTNICGDYKSGRCQRENCNRRHIAHTEKMECIICCQEVSRDTFGAGRCKHVYCYTCALKCADYIQTEDILTIECPININIRLI</sequence>
<evidence type="ECO:0000256" key="2">
    <source>
        <dbReference type="ARBA" id="ARBA00022771"/>
    </source>
</evidence>
<dbReference type="PROSITE" id="PS50089">
    <property type="entry name" value="ZF_RING_2"/>
    <property type="match status" value="1"/>
</dbReference>
<evidence type="ECO:0000256" key="3">
    <source>
        <dbReference type="ARBA" id="ARBA00022833"/>
    </source>
</evidence>
<feature type="domain" description="C3H1-type" evidence="7">
    <location>
        <begin position="28"/>
        <end position="54"/>
    </location>
</feature>
<keyword evidence="3 4" id="KW-0862">Zinc</keyword>
<feature type="transmembrane region" description="Helical" evidence="5">
    <location>
        <begin position="12"/>
        <end position="28"/>
    </location>
</feature>
<dbReference type="InterPro" id="IPR001841">
    <property type="entry name" value="Znf_RING"/>
</dbReference>
<evidence type="ECO:0000256" key="5">
    <source>
        <dbReference type="SAM" id="Phobius"/>
    </source>
</evidence>
<feature type="domain" description="RING-type" evidence="6">
    <location>
        <begin position="132"/>
        <end position="177"/>
    </location>
</feature>
<keyword evidence="5" id="KW-1133">Transmembrane helix</keyword>
<protein>
    <submittedName>
        <fullName evidence="8">Uncharacterized protein</fullName>
    </submittedName>
</protein>
<keyword evidence="5" id="KW-0472">Membrane</keyword>
<dbReference type="EMBL" id="JADYXP020000016">
    <property type="protein sequence ID" value="KAL0108683.1"/>
    <property type="molecule type" value="Genomic_DNA"/>
</dbReference>
<keyword evidence="9" id="KW-1185">Reference proteome</keyword>
<evidence type="ECO:0000313" key="8">
    <source>
        <dbReference type="EMBL" id="KAL0108683.1"/>
    </source>
</evidence>
<feature type="zinc finger region" description="C3H1-type" evidence="4">
    <location>
        <begin position="100"/>
        <end position="126"/>
    </location>
</feature>
<dbReference type="PROSITE" id="PS50103">
    <property type="entry name" value="ZF_C3H1"/>
    <property type="match status" value="2"/>
</dbReference>
<keyword evidence="1 4" id="KW-0479">Metal-binding</keyword>
<evidence type="ECO:0000259" key="7">
    <source>
        <dbReference type="PROSITE" id="PS50103"/>
    </source>
</evidence>
<dbReference type="PROSITE" id="PS00518">
    <property type="entry name" value="ZF_RING_1"/>
    <property type="match status" value="1"/>
</dbReference>
<feature type="domain" description="C3H1-type" evidence="7">
    <location>
        <begin position="100"/>
        <end position="126"/>
    </location>
</feature>
<dbReference type="SUPFAM" id="SSF57850">
    <property type="entry name" value="RING/U-box"/>
    <property type="match status" value="1"/>
</dbReference>
<dbReference type="GO" id="GO:0008270">
    <property type="term" value="F:zinc ion binding"/>
    <property type="evidence" value="ECO:0007669"/>
    <property type="project" value="UniProtKB-KW"/>
</dbReference>
<proteinExistence type="predicted"/>
<keyword evidence="2 4" id="KW-0863">Zinc-finger</keyword>
<dbReference type="Gene3D" id="4.10.1000.10">
    <property type="entry name" value="Zinc finger, CCCH-type"/>
    <property type="match status" value="1"/>
</dbReference>
<reference evidence="8 9" key="1">
    <citation type="submission" date="2023-03" db="EMBL/GenBank/DDBJ databases">
        <title>High recombination rates correlate with genetic variation in Cardiocondyla obscurior ants.</title>
        <authorList>
            <person name="Errbii M."/>
        </authorList>
    </citation>
    <scope>NUCLEOTIDE SEQUENCE [LARGE SCALE GENOMIC DNA]</scope>
    <source>
        <strain evidence="8">Alpha-2009</strain>
        <tissue evidence="8">Whole body</tissue>
    </source>
</reference>
<evidence type="ECO:0000313" key="9">
    <source>
        <dbReference type="Proteomes" id="UP001430953"/>
    </source>
</evidence>
<evidence type="ECO:0000256" key="4">
    <source>
        <dbReference type="PROSITE-ProRule" id="PRU00723"/>
    </source>
</evidence>
<dbReference type="AlphaFoldDB" id="A0AAW2F1S3"/>
<dbReference type="InterPro" id="IPR017907">
    <property type="entry name" value="Znf_RING_CS"/>
</dbReference>
<name>A0AAW2F1S3_9HYME</name>
<keyword evidence="5" id="KW-0812">Transmembrane</keyword>
<evidence type="ECO:0000259" key="6">
    <source>
        <dbReference type="PROSITE" id="PS50089"/>
    </source>
</evidence>